<dbReference type="GO" id="GO:0010038">
    <property type="term" value="P:response to metal ion"/>
    <property type="evidence" value="ECO:0007669"/>
    <property type="project" value="InterPro"/>
</dbReference>
<proteinExistence type="inferred from homology"/>
<dbReference type="SUPFAM" id="SSF54913">
    <property type="entry name" value="GlnB-like"/>
    <property type="match status" value="1"/>
</dbReference>
<dbReference type="PANTHER" id="PTHR23419">
    <property type="entry name" value="DIVALENT CATION TOLERANCE CUTA-RELATED"/>
    <property type="match status" value="1"/>
</dbReference>
<dbReference type="EMBL" id="NXGJ01000001">
    <property type="protein sequence ID" value="PRM89050.1"/>
    <property type="molecule type" value="Genomic_DNA"/>
</dbReference>
<accession>A0A2S9SR34</accession>
<dbReference type="PANTHER" id="PTHR23419:SF8">
    <property type="entry name" value="FI09726P"/>
    <property type="match status" value="1"/>
</dbReference>
<evidence type="ECO:0000313" key="2">
    <source>
        <dbReference type="EMBL" id="PRM89050.1"/>
    </source>
</evidence>
<dbReference type="Gene3D" id="3.30.70.120">
    <property type="match status" value="1"/>
</dbReference>
<gene>
    <name evidence="2" type="ORF">CJ669_00690</name>
</gene>
<evidence type="ECO:0000313" key="3">
    <source>
        <dbReference type="Proteomes" id="UP000239065"/>
    </source>
</evidence>
<name>A0A2S9SR34_9BACT</name>
<reference evidence="2 3" key="1">
    <citation type="submission" date="2017-09" db="EMBL/GenBank/DDBJ databases">
        <title>Reassesment of A. cryaerophilus.</title>
        <authorList>
            <person name="Perez-Cataluna A."/>
            <person name="Collado L."/>
            <person name="Salgado O."/>
            <person name="Lefinanco V."/>
            <person name="Figueras M.J."/>
        </authorList>
    </citation>
    <scope>NUCLEOTIDE SEQUENCE [LARGE SCALE GENOMIC DNA]</scope>
    <source>
        <strain evidence="2 3">LMG 9861</strain>
    </source>
</reference>
<comment type="similarity">
    <text evidence="1">Belongs to the CutA family.</text>
</comment>
<protein>
    <submittedName>
        <fullName evidence="2">Divalent-cation tolerance protein CutA</fullName>
    </submittedName>
</protein>
<dbReference type="RefSeq" id="WP_105908273.1">
    <property type="nucleotide sequence ID" value="NZ_NXGJ01000001.1"/>
</dbReference>
<organism evidence="2 3">
    <name type="scientific">Aliarcobacter cryaerophilus</name>
    <dbReference type="NCBI Taxonomy" id="28198"/>
    <lineage>
        <taxon>Bacteria</taxon>
        <taxon>Pseudomonadati</taxon>
        <taxon>Campylobacterota</taxon>
        <taxon>Epsilonproteobacteria</taxon>
        <taxon>Campylobacterales</taxon>
        <taxon>Arcobacteraceae</taxon>
        <taxon>Aliarcobacter</taxon>
    </lineage>
</organism>
<evidence type="ECO:0000256" key="1">
    <source>
        <dbReference type="ARBA" id="ARBA00010169"/>
    </source>
</evidence>
<sequence length="103" mass="11853">MKAVIVQTTTSNEEEAKKIAKILIQDKLAACVQLKDIESLYNWDGKLCCERETLLSIKTKKELFSKVKSKILELHSYDTPEIIELDISNISEDYLKFIKENTT</sequence>
<dbReference type="GO" id="GO:0005507">
    <property type="term" value="F:copper ion binding"/>
    <property type="evidence" value="ECO:0007669"/>
    <property type="project" value="TreeGrafter"/>
</dbReference>
<dbReference type="AlphaFoldDB" id="A0A2S9SR34"/>
<dbReference type="InterPro" id="IPR004323">
    <property type="entry name" value="Ion_tolerance_CutA"/>
</dbReference>
<comment type="caution">
    <text evidence="2">The sequence shown here is derived from an EMBL/GenBank/DDBJ whole genome shotgun (WGS) entry which is preliminary data.</text>
</comment>
<dbReference type="InterPro" id="IPR015867">
    <property type="entry name" value="N-reg_PII/ATP_PRibTrfase_C"/>
</dbReference>
<dbReference type="InterPro" id="IPR011322">
    <property type="entry name" value="N-reg_PII-like_a/b"/>
</dbReference>
<dbReference type="Pfam" id="PF03091">
    <property type="entry name" value="CutA1"/>
    <property type="match status" value="1"/>
</dbReference>
<dbReference type="Proteomes" id="UP000239065">
    <property type="component" value="Unassembled WGS sequence"/>
</dbReference>